<dbReference type="SUPFAM" id="SSF52540">
    <property type="entry name" value="P-loop containing nucleoside triphosphate hydrolases"/>
    <property type="match status" value="1"/>
</dbReference>
<dbReference type="EMBL" id="SZWE01000001">
    <property type="protein sequence ID" value="MRU15499.1"/>
    <property type="molecule type" value="Genomic_DNA"/>
</dbReference>
<keyword evidence="5" id="KW-0819">tRNA processing</keyword>
<accession>A0A844CTZ7</accession>
<dbReference type="GO" id="GO:0016740">
    <property type="term" value="F:transferase activity"/>
    <property type="evidence" value="ECO:0007669"/>
    <property type="project" value="UniProtKB-KW"/>
</dbReference>
<dbReference type="InterPro" id="IPR003442">
    <property type="entry name" value="T6A_TsaE"/>
</dbReference>
<evidence type="ECO:0000313" key="11">
    <source>
        <dbReference type="EMBL" id="MRU15499.1"/>
    </source>
</evidence>
<evidence type="ECO:0000256" key="3">
    <source>
        <dbReference type="ARBA" id="ARBA00019010"/>
    </source>
</evidence>
<dbReference type="NCBIfam" id="TIGR00150">
    <property type="entry name" value="T6A_YjeE"/>
    <property type="match status" value="1"/>
</dbReference>
<evidence type="ECO:0000256" key="1">
    <source>
        <dbReference type="ARBA" id="ARBA00004496"/>
    </source>
</evidence>
<keyword evidence="7" id="KW-0547">Nucleotide-binding</keyword>
<organism evidence="11 12">
    <name type="scientific">Roseovarius bejariae</name>
    <dbReference type="NCBI Taxonomy" id="2576383"/>
    <lineage>
        <taxon>Bacteria</taxon>
        <taxon>Pseudomonadati</taxon>
        <taxon>Pseudomonadota</taxon>
        <taxon>Alphaproteobacteria</taxon>
        <taxon>Rhodobacterales</taxon>
        <taxon>Roseobacteraceae</taxon>
        <taxon>Roseovarius</taxon>
    </lineage>
</organism>
<proteinExistence type="inferred from homology"/>
<sequence>MSCHSAQISTRSPEETCALAQALGPRLAPGDCLLLEGEVGAGKTHFARCLIQALQEVPEDVPSPTYTLVQTYPGRHGEIWHSDLYRLTDITEIEELGLLEAFETAICLVEWPDRLGDLAPPDALTLRLDAPTGDDTRTLTFEWSGGTWADRIKDICNA</sequence>
<evidence type="ECO:0000256" key="2">
    <source>
        <dbReference type="ARBA" id="ARBA00007599"/>
    </source>
</evidence>
<evidence type="ECO:0000256" key="10">
    <source>
        <dbReference type="ARBA" id="ARBA00032441"/>
    </source>
</evidence>
<reference evidence="11 12" key="1">
    <citation type="submission" date="2019-05" db="EMBL/GenBank/DDBJ databases">
        <title>Roseovarius bejariae sp. nov., a moderately halophylic bacterium isolated from a saline soil in Rambla Salada (Murcia).</title>
        <authorList>
            <person name="Castro D.J."/>
            <person name="Gomez-Altuve A."/>
            <person name="Reina J.C."/>
            <person name="Rodriguez M."/>
            <person name="Sampedro I."/>
            <person name="Llamas I."/>
            <person name="Martinez-Checa F."/>
        </authorList>
    </citation>
    <scope>NUCLEOTIDE SEQUENCE [LARGE SCALE GENOMIC DNA]</scope>
    <source>
        <strain evidence="11 12">A21</strain>
    </source>
</reference>
<evidence type="ECO:0000313" key="12">
    <source>
        <dbReference type="Proteomes" id="UP000564704"/>
    </source>
</evidence>
<comment type="subcellular location">
    <subcellularLocation>
        <location evidence="1">Cytoplasm</location>
    </subcellularLocation>
</comment>
<keyword evidence="4" id="KW-0963">Cytoplasm</keyword>
<dbReference type="Pfam" id="PF02367">
    <property type="entry name" value="TsaE"/>
    <property type="match status" value="1"/>
</dbReference>
<dbReference type="GO" id="GO:0046872">
    <property type="term" value="F:metal ion binding"/>
    <property type="evidence" value="ECO:0007669"/>
    <property type="project" value="UniProtKB-KW"/>
</dbReference>
<dbReference type="GO" id="GO:0005524">
    <property type="term" value="F:ATP binding"/>
    <property type="evidence" value="ECO:0007669"/>
    <property type="project" value="UniProtKB-KW"/>
</dbReference>
<evidence type="ECO:0000256" key="4">
    <source>
        <dbReference type="ARBA" id="ARBA00022490"/>
    </source>
</evidence>
<dbReference type="InterPro" id="IPR027417">
    <property type="entry name" value="P-loop_NTPase"/>
</dbReference>
<dbReference type="PANTHER" id="PTHR33540:SF2">
    <property type="entry name" value="TRNA THREONYLCARBAMOYLADENOSINE BIOSYNTHESIS PROTEIN TSAE"/>
    <property type="match status" value="1"/>
</dbReference>
<gene>
    <name evidence="11" type="primary">tsaE</name>
    <name evidence="11" type="ORF">FDP25_08670</name>
</gene>
<dbReference type="GO" id="GO:0005737">
    <property type="term" value="C:cytoplasm"/>
    <property type="evidence" value="ECO:0007669"/>
    <property type="project" value="UniProtKB-SubCell"/>
</dbReference>
<protein>
    <recommendedName>
        <fullName evidence="3">tRNA threonylcarbamoyladenosine biosynthesis protein TsaE</fullName>
    </recommendedName>
    <alternativeName>
        <fullName evidence="10">t(6)A37 threonylcarbamoyladenosine biosynthesis protein TsaE</fullName>
    </alternativeName>
</protein>
<keyword evidence="9" id="KW-0460">Magnesium</keyword>
<dbReference type="PANTHER" id="PTHR33540">
    <property type="entry name" value="TRNA THREONYLCARBAMOYLADENOSINE BIOSYNTHESIS PROTEIN TSAE"/>
    <property type="match status" value="1"/>
</dbReference>
<name>A0A844CTZ7_9RHOB</name>
<evidence type="ECO:0000256" key="5">
    <source>
        <dbReference type="ARBA" id="ARBA00022694"/>
    </source>
</evidence>
<evidence type="ECO:0000256" key="9">
    <source>
        <dbReference type="ARBA" id="ARBA00022842"/>
    </source>
</evidence>
<evidence type="ECO:0000256" key="8">
    <source>
        <dbReference type="ARBA" id="ARBA00022840"/>
    </source>
</evidence>
<dbReference type="GO" id="GO:0002949">
    <property type="term" value="P:tRNA threonylcarbamoyladenosine modification"/>
    <property type="evidence" value="ECO:0007669"/>
    <property type="project" value="InterPro"/>
</dbReference>
<dbReference type="RefSeq" id="WP_154150848.1">
    <property type="nucleotide sequence ID" value="NZ_SZWE01000001.1"/>
</dbReference>
<dbReference type="AlphaFoldDB" id="A0A844CTZ7"/>
<keyword evidence="12" id="KW-1185">Reference proteome</keyword>
<evidence type="ECO:0000256" key="7">
    <source>
        <dbReference type="ARBA" id="ARBA00022741"/>
    </source>
</evidence>
<comment type="caution">
    <text evidence="11">The sequence shown here is derived from an EMBL/GenBank/DDBJ whole genome shotgun (WGS) entry which is preliminary data.</text>
</comment>
<comment type="similarity">
    <text evidence="2">Belongs to the TsaE family.</text>
</comment>
<dbReference type="Proteomes" id="UP000564704">
    <property type="component" value="Unassembled WGS sequence"/>
</dbReference>
<keyword evidence="6" id="KW-0479">Metal-binding</keyword>
<dbReference type="Gene3D" id="3.40.50.300">
    <property type="entry name" value="P-loop containing nucleotide triphosphate hydrolases"/>
    <property type="match status" value="1"/>
</dbReference>
<keyword evidence="11" id="KW-0808">Transferase</keyword>
<dbReference type="OrthoDB" id="9800307at2"/>
<keyword evidence="8" id="KW-0067">ATP-binding</keyword>
<evidence type="ECO:0000256" key="6">
    <source>
        <dbReference type="ARBA" id="ARBA00022723"/>
    </source>
</evidence>